<gene>
    <name evidence="13" type="primary">LOC120052709</name>
</gene>
<accession>A0A8U0UJ80</accession>
<keyword evidence="4" id="KW-0677">Repeat</keyword>
<dbReference type="GO" id="GO:0031012">
    <property type="term" value="C:extracellular matrix"/>
    <property type="evidence" value="ECO:0007669"/>
    <property type="project" value="TreeGrafter"/>
</dbReference>
<evidence type="ECO:0000256" key="1">
    <source>
        <dbReference type="ARBA" id="ARBA00004613"/>
    </source>
</evidence>
<dbReference type="PROSITE" id="PS51233">
    <property type="entry name" value="VWFD"/>
    <property type="match status" value="3"/>
</dbReference>
<keyword evidence="2" id="KW-0964">Secreted</keyword>
<evidence type="ECO:0000256" key="7">
    <source>
        <dbReference type="ARBA" id="ARBA00063950"/>
    </source>
</evidence>
<keyword evidence="5" id="KW-1015">Disulfide bond</keyword>
<dbReference type="GO" id="GO:0005615">
    <property type="term" value="C:extracellular space"/>
    <property type="evidence" value="ECO:0007669"/>
    <property type="project" value="TreeGrafter"/>
</dbReference>
<dbReference type="Pfam" id="PF00094">
    <property type="entry name" value="VWD"/>
    <property type="match status" value="3"/>
</dbReference>
<comment type="subcellular location">
    <subcellularLocation>
        <location evidence="1">Secreted</location>
    </subcellularLocation>
</comment>
<comment type="subunit">
    <text evidence="7">Homomultimer; disulfide-linked. The N- and C-terminus mediate their assembly into higher order structures to form filaments. The CTCK domains of two polypeptides associate in the endoplasmic reticulum to generate intermolecularly disulfide-bonded dimers. These dimers progress to the Golgi apparatus, which is a more acidic environment than the endoplasmic reticulum. Under acidic conditions, the N-termini form non-covalent intermolecular interactions that juxtapose assemblies from different CTCK-linked dimers to produce long, disulfide-linked polymers that remain highly compact until secretion.</text>
</comment>
<dbReference type="CDD" id="cd19941">
    <property type="entry name" value="TIL"/>
    <property type="match status" value="3"/>
</dbReference>
<comment type="caution">
    <text evidence="8">Lacks conserved residue(s) required for the propagation of feature annotation.</text>
</comment>
<evidence type="ECO:0000259" key="10">
    <source>
        <dbReference type="PROSITE" id="PS50184"/>
    </source>
</evidence>
<dbReference type="SMART" id="SM00214">
    <property type="entry name" value="VWC"/>
    <property type="match status" value="3"/>
</dbReference>
<dbReference type="PROSITE" id="PS01225">
    <property type="entry name" value="CTCK_2"/>
    <property type="match status" value="1"/>
</dbReference>
<keyword evidence="12" id="KW-1185">Reference proteome</keyword>
<dbReference type="Gene3D" id="2.10.25.10">
    <property type="entry name" value="Laminin"/>
    <property type="match status" value="3"/>
</dbReference>
<sequence length="1398" mass="153075">MLCFQDNLSSRIRDRGNYGSLLPNVSMQYSLEANMMERSCTCCREVSTTKKEVEMICPDGSKFNHSYIHINKCGCQRTECVTPEATQVTRILPQQMEAADGSPRRREVQGCHGYFPADRTGIGVGYGRLGEEELGSYERFMALFRSFFDHPLEAPGTVPMICMQALHHWSDIVNLPLRLPCMKLSPQFVVFKVLRRVNKYLVDWEGYGPEEWCWVLVDDILDPEISTFAIRIGLLLALGAVPLAGVNASHNDQVCSTWGNYHFKTFDGDFFQLPSTCNHVVTSLCKSSYEAFNIQMRRQVVDNQPTISKITMILDGVVVELSKGVVVVNGQTVTLPFSLSGVSIVKTTSNVKVVAKLGLVAVWNKDDSLMIEMNEKYRNQTCGLCGDFNEVQTYNEFIINGGKLSSSDYGNLWKLDGPLEVCEEPMLTSAESCGDEEFCQQLFSSAAFSSCANYLDMDSFIKTCLADLCHCDNSTNSFCLCNTISEYSRQCVHAGGKPQQWRTEQFCYKTCPYNMEYQECGSPCVDTCSNPEASQLCEDHCTDGCFCPLGTVFDDVSNSGCIPLSECLCVHNGQVYKSGESYTSNCKECTCAGGQWACTDKDCPGTCSVEGGTHITTYDGKAYTFHGDCSYILTKQCNGTEFTVLGDIVKCGLTDTETCMRAVTLALSSRSTVIRVQSCGSVFVNQILSQLPLNTAEVTVFKPSSFYIVIQTTLGVQLQIQLSPVMQIYITAISSYKGTTCGLCGNYNDVQADEFRVISGLVEGTAVAFANTWKTMASCPDVKTSFENPCSLSIENEKYAQHWCSMLSDPKGVFSPCHSEIRPDTYKTNCMYDSCNCEKSEDCMCAAVSSYVHACAAEGIQLSGWRDTICNKFATCPSQTVYTYNMTSCGRTCRSLSMTDQSCQVKFVLVDGCGCAEGTYMDEAGQCVAPTNCPCYDKGSVVPAGETISRDGATCTCRQGTLSCTGGASISPVCTLPMVFFNCSTAPPGASGSECQKSCKTLDMTCISTECTSGCMCPTGLVSDGNGDCIKEELCPCSHNGATYQAGETLKVDCNTCTCKDSQWQCTTHLCDGVCAIYGEGHYITFDEKRFNFNGNCEYTLIQDYCGNTNGSGSFRVLTENVPCGTKGTTCSKTIKLFLGTSELILADGTAQVVRSTPQEQFPKQISLLGNYLVIEVKSGLILMWDKKTSLFIKLSPQYQGQVCGLCGNYDGNANNDFTTRAQATVVDPVEFGNSWKVSSSCPSVSAVVHPCASNPYRASWAQKQCSIIKSDVFAACQNQVDPSPYYDACVRDSCACDSGGDCECFCTAVAAYAKACNEAGACVAWRTPRICRCYPNCPVAQPYFNEKTMKCVEREQCGCFDYEGNHTNHNFPSDHNNNTGLYDNAKAHNCLPLLNTW</sequence>
<evidence type="ECO:0000259" key="11">
    <source>
        <dbReference type="PROSITE" id="PS51233"/>
    </source>
</evidence>
<feature type="domain" description="CTCK" evidence="9">
    <location>
        <begin position="1"/>
        <end position="81"/>
    </location>
</feature>
<dbReference type="SUPFAM" id="SSF57603">
    <property type="entry name" value="FnI-like domain"/>
    <property type="match status" value="2"/>
</dbReference>
<dbReference type="SMART" id="SM00215">
    <property type="entry name" value="VWC_out"/>
    <property type="match status" value="2"/>
</dbReference>
<dbReference type="InterPro" id="IPR001007">
    <property type="entry name" value="VWF_dom"/>
</dbReference>
<feature type="domain" description="VWFD" evidence="11">
    <location>
        <begin position="605"/>
        <end position="780"/>
    </location>
</feature>
<reference evidence="13" key="1">
    <citation type="submission" date="2025-08" db="UniProtKB">
        <authorList>
            <consortium name="RefSeq"/>
        </authorList>
    </citation>
    <scope>IDENTIFICATION</scope>
    <source>
        <tissue evidence="13">White muscle</tissue>
    </source>
</reference>
<keyword evidence="3" id="KW-0732">Signal</keyword>
<organism evidence="12 13">
    <name type="scientific">Salvelinus namaycush</name>
    <name type="common">Lake trout</name>
    <name type="synonym">Salmo namaycush</name>
    <dbReference type="NCBI Taxonomy" id="8040"/>
    <lineage>
        <taxon>Eukaryota</taxon>
        <taxon>Metazoa</taxon>
        <taxon>Chordata</taxon>
        <taxon>Craniata</taxon>
        <taxon>Vertebrata</taxon>
        <taxon>Euteleostomi</taxon>
        <taxon>Actinopterygii</taxon>
        <taxon>Neopterygii</taxon>
        <taxon>Teleostei</taxon>
        <taxon>Protacanthopterygii</taxon>
        <taxon>Salmoniformes</taxon>
        <taxon>Salmonidae</taxon>
        <taxon>Salmoninae</taxon>
        <taxon>Salvelinus</taxon>
    </lineage>
</organism>
<keyword evidence="6" id="KW-0325">Glycoprotein</keyword>
<dbReference type="InterPro" id="IPR050780">
    <property type="entry name" value="Mucin_vWF_Thrombospondin_sf"/>
</dbReference>
<evidence type="ECO:0000256" key="4">
    <source>
        <dbReference type="ARBA" id="ARBA00022737"/>
    </source>
</evidence>
<dbReference type="PANTHER" id="PTHR11339:SF408">
    <property type="entry name" value="MUCIN-5B"/>
    <property type="match status" value="1"/>
</dbReference>
<dbReference type="FunFam" id="2.10.25.10:FF:000153">
    <property type="entry name" value="MUC5B isoform 1"/>
    <property type="match status" value="1"/>
</dbReference>
<dbReference type="SMART" id="SM00216">
    <property type="entry name" value="VWD"/>
    <property type="match status" value="3"/>
</dbReference>
<evidence type="ECO:0000313" key="13">
    <source>
        <dbReference type="RefSeq" id="XP_038855714.1"/>
    </source>
</evidence>
<evidence type="ECO:0000256" key="5">
    <source>
        <dbReference type="ARBA" id="ARBA00023157"/>
    </source>
</evidence>
<dbReference type="Proteomes" id="UP000808372">
    <property type="component" value="Chromosome 1"/>
</dbReference>
<evidence type="ECO:0000256" key="8">
    <source>
        <dbReference type="PROSITE-ProRule" id="PRU00039"/>
    </source>
</evidence>
<dbReference type="InterPro" id="IPR002919">
    <property type="entry name" value="TIL_dom"/>
</dbReference>
<evidence type="ECO:0000256" key="6">
    <source>
        <dbReference type="ARBA" id="ARBA00023180"/>
    </source>
</evidence>
<dbReference type="SMART" id="SM00041">
    <property type="entry name" value="CT"/>
    <property type="match status" value="1"/>
</dbReference>
<dbReference type="InterPro" id="IPR001846">
    <property type="entry name" value="VWF_type-D"/>
</dbReference>
<dbReference type="SUPFAM" id="SSF57567">
    <property type="entry name" value="Serine protease inhibitors"/>
    <property type="match status" value="3"/>
</dbReference>
<dbReference type="GeneID" id="120052709"/>
<dbReference type="InterPro" id="IPR036084">
    <property type="entry name" value="Ser_inhib-like_sf"/>
</dbReference>
<dbReference type="RefSeq" id="XP_038855714.1">
    <property type="nucleotide sequence ID" value="XM_038999786.1"/>
</dbReference>
<evidence type="ECO:0000259" key="9">
    <source>
        <dbReference type="PROSITE" id="PS01225"/>
    </source>
</evidence>
<dbReference type="FunFam" id="2.10.25.10:FF:000674">
    <property type="entry name" value="Mucin-2"/>
    <property type="match status" value="1"/>
</dbReference>
<evidence type="ECO:0000256" key="3">
    <source>
        <dbReference type="ARBA" id="ARBA00022729"/>
    </source>
</evidence>
<dbReference type="InterPro" id="IPR014853">
    <property type="entry name" value="VWF/SSPO/ZAN-like_Cys-rich_dom"/>
</dbReference>
<feature type="domain" description="VWFC" evidence="10">
    <location>
        <begin position="569"/>
        <end position="638"/>
    </location>
</feature>
<protein>
    <submittedName>
        <fullName evidence="13">Mucin-5B-like</fullName>
    </submittedName>
</protein>
<feature type="domain" description="VWFD" evidence="11">
    <location>
        <begin position="253"/>
        <end position="423"/>
    </location>
</feature>
<name>A0A8U0UJ80_SALNM</name>
<dbReference type="PROSITE" id="PS01185">
    <property type="entry name" value="CTCK_1"/>
    <property type="match status" value="1"/>
</dbReference>
<dbReference type="Pfam" id="PF08742">
    <property type="entry name" value="C8"/>
    <property type="match status" value="3"/>
</dbReference>
<dbReference type="InterPro" id="IPR006207">
    <property type="entry name" value="Cys_knot_C"/>
</dbReference>
<proteinExistence type="predicted"/>
<dbReference type="Pfam" id="PF01826">
    <property type="entry name" value="TIL"/>
    <property type="match status" value="1"/>
</dbReference>
<evidence type="ECO:0000256" key="2">
    <source>
        <dbReference type="ARBA" id="ARBA00022525"/>
    </source>
</evidence>
<feature type="domain" description="VWFD" evidence="11">
    <location>
        <begin position="1073"/>
        <end position="1243"/>
    </location>
</feature>
<dbReference type="SMART" id="SM00832">
    <property type="entry name" value="C8"/>
    <property type="match status" value="3"/>
</dbReference>
<dbReference type="PROSITE" id="PS50184">
    <property type="entry name" value="VWFC_2"/>
    <property type="match status" value="1"/>
</dbReference>
<dbReference type="PANTHER" id="PTHR11339">
    <property type="entry name" value="EXTRACELLULAR MATRIX GLYCOPROTEIN RELATED"/>
    <property type="match status" value="1"/>
</dbReference>
<dbReference type="KEGG" id="snh:120052709"/>
<evidence type="ECO:0000313" key="12">
    <source>
        <dbReference type="Proteomes" id="UP000808372"/>
    </source>
</evidence>
<dbReference type="FunFam" id="2.10.25.10:FF:000414">
    <property type="entry name" value="von Willebrand factor"/>
    <property type="match status" value="1"/>
</dbReference>